<evidence type="ECO:0000313" key="2">
    <source>
        <dbReference type="Proteomes" id="UP001153332"/>
    </source>
</evidence>
<proteinExistence type="predicted"/>
<comment type="caution">
    <text evidence="1">The sequence shown here is derived from an EMBL/GenBank/DDBJ whole genome shotgun (WGS) entry which is preliminary data.</text>
</comment>
<dbReference type="EMBL" id="JAPUUL010003598">
    <property type="protein sequence ID" value="KAJ8122300.1"/>
    <property type="molecule type" value="Genomic_DNA"/>
</dbReference>
<gene>
    <name evidence="1" type="ORF">O1611_g9875</name>
</gene>
<protein>
    <submittedName>
        <fullName evidence="1">Uncharacterized protein</fullName>
    </submittedName>
</protein>
<accession>A0ACC2J4B2</accession>
<keyword evidence="2" id="KW-1185">Reference proteome</keyword>
<organism evidence="1 2">
    <name type="scientific">Lasiodiplodia mahajangana</name>
    <dbReference type="NCBI Taxonomy" id="1108764"/>
    <lineage>
        <taxon>Eukaryota</taxon>
        <taxon>Fungi</taxon>
        <taxon>Dikarya</taxon>
        <taxon>Ascomycota</taxon>
        <taxon>Pezizomycotina</taxon>
        <taxon>Dothideomycetes</taxon>
        <taxon>Dothideomycetes incertae sedis</taxon>
        <taxon>Botryosphaeriales</taxon>
        <taxon>Botryosphaeriaceae</taxon>
        <taxon>Lasiodiplodia</taxon>
    </lineage>
</organism>
<dbReference type="Proteomes" id="UP001153332">
    <property type="component" value="Unassembled WGS sequence"/>
</dbReference>
<name>A0ACC2J4B2_9PEZI</name>
<reference evidence="1" key="1">
    <citation type="submission" date="2022-12" db="EMBL/GenBank/DDBJ databases">
        <title>Genome Sequence of Lasiodiplodia mahajangana.</title>
        <authorList>
            <person name="Buettner E."/>
        </authorList>
    </citation>
    <scope>NUCLEOTIDE SEQUENCE</scope>
    <source>
        <strain evidence="1">VT137</strain>
    </source>
</reference>
<sequence length="304" mass="32589">MESSRFTWIIGLLLSYSTALQVTPNSPCASFCLDSEGGDVSDPNASTTTNEDITCLDSQYASSPVGLKFQRCISCLQDSTFSQGSESDQLWFLYNLRYTFDNCIFGFPNATGVPSTPCSTSTACGVLRDSLTNGDLSPDDPAYSYCDVDGGIITSSEVPKCMSCVGASDDQGFLVNYLVALEAGCNQRPAAGTAIGLSDTVFSAVQINAVDPSSKSSKDDKAALPTTTIVGIAVGAAAVFLAIAGFFFVRYRKRRNRRLRLEGGAPERKHSRPKTPSHIRPLLPLPDSPNPTISFLPKPIRVYD</sequence>
<evidence type="ECO:0000313" key="1">
    <source>
        <dbReference type="EMBL" id="KAJ8122300.1"/>
    </source>
</evidence>